<feature type="region of interest" description="Disordered" evidence="1">
    <location>
        <begin position="1"/>
        <end position="155"/>
    </location>
</feature>
<evidence type="ECO:0000313" key="3">
    <source>
        <dbReference type="EMBL" id="GID63311.1"/>
    </source>
</evidence>
<keyword evidence="2" id="KW-1133">Transmembrane helix</keyword>
<keyword evidence="2" id="KW-0812">Transmembrane</keyword>
<dbReference type="EMBL" id="BOMH01000007">
    <property type="protein sequence ID" value="GID63311.1"/>
    <property type="molecule type" value="Genomic_DNA"/>
</dbReference>
<dbReference type="Proteomes" id="UP000619479">
    <property type="component" value="Unassembled WGS sequence"/>
</dbReference>
<keyword evidence="2" id="KW-0472">Membrane</keyword>
<proteinExistence type="predicted"/>
<name>A0A919IFA1_9ACTN</name>
<evidence type="ECO:0000256" key="1">
    <source>
        <dbReference type="SAM" id="MobiDB-lite"/>
    </source>
</evidence>
<feature type="transmembrane region" description="Helical" evidence="2">
    <location>
        <begin position="204"/>
        <end position="222"/>
    </location>
</feature>
<evidence type="ECO:0008006" key="5">
    <source>
        <dbReference type="Google" id="ProtNLM"/>
    </source>
</evidence>
<comment type="caution">
    <text evidence="3">The sequence shown here is derived from an EMBL/GenBank/DDBJ whole genome shotgun (WGS) entry which is preliminary data.</text>
</comment>
<feature type="compositionally biased region" description="Gly residues" evidence="1">
    <location>
        <begin position="325"/>
        <end position="351"/>
    </location>
</feature>
<evidence type="ECO:0000313" key="4">
    <source>
        <dbReference type="Proteomes" id="UP000619479"/>
    </source>
</evidence>
<feature type="compositionally biased region" description="Low complexity" evidence="1">
    <location>
        <begin position="352"/>
        <end position="366"/>
    </location>
</feature>
<keyword evidence="4" id="KW-1185">Reference proteome</keyword>
<feature type="compositionally biased region" description="Basic and acidic residues" evidence="1">
    <location>
        <begin position="50"/>
        <end position="61"/>
    </location>
</feature>
<dbReference type="AlphaFoldDB" id="A0A919IFA1"/>
<feature type="region of interest" description="Disordered" evidence="1">
    <location>
        <begin position="285"/>
        <end position="366"/>
    </location>
</feature>
<feature type="compositionally biased region" description="Polar residues" evidence="1">
    <location>
        <begin position="296"/>
        <end position="311"/>
    </location>
</feature>
<protein>
    <recommendedName>
        <fullName evidence="5">Cell division protein FtsL</fullName>
    </recommendedName>
</protein>
<organism evidence="3 4">
    <name type="scientific">Actinoplanes cyaneus</name>
    <dbReference type="NCBI Taxonomy" id="52696"/>
    <lineage>
        <taxon>Bacteria</taxon>
        <taxon>Bacillati</taxon>
        <taxon>Actinomycetota</taxon>
        <taxon>Actinomycetes</taxon>
        <taxon>Micromonosporales</taxon>
        <taxon>Micromonosporaceae</taxon>
        <taxon>Actinoplanes</taxon>
    </lineage>
</organism>
<reference evidence="3" key="1">
    <citation type="submission" date="2021-01" db="EMBL/GenBank/DDBJ databases">
        <title>Whole genome shotgun sequence of Actinoplanes cyaneus NBRC 14990.</title>
        <authorList>
            <person name="Komaki H."/>
            <person name="Tamura T."/>
        </authorList>
    </citation>
    <scope>NUCLEOTIDE SEQUENCE</scope>
    <source>
        <strain evidence="3">NBRC 14990</strain>
    </source>
</reference>
<accession>A0A919IFA1</accession>
<sequence>MSERTEAPRSGGRVTQPRSTAGERGRAAGRDGGTGRSGARGARRSATRGEVSDSTRDDLSRATRGKASTRDELSKSTRGEASKSTRGEASKSTRDELNKGTRGEASKSTRDGKGARGEKSARSGPGTRGGDSTTRGADTRRSGMRSDVGASRARAGLSAEGDIAVRIEGTAAKRLDTAEAPAAAILPRLRVAPPLPIQAPRPTFAAGLIVLVLAGVVGILLINTKTMEQSFQLDALRKNQASLDERQQELNQQLNQVRSPGNLAAAARRLGLVPAENPAMITLPDGTIIRPLTPGKGQTSVTAQESLTTDGTGAPATQNSTAGQTGTGQNGTGQTGAGQTGAGQTGAGQNGAGQNTADQNAAGTGQ</sequence>
<feature type="compositionally biased region" description="Basic and acidic residues" evidence="1">
    <location>
        <begin position="68"/>
        <end position="121"/>
    </location>
</feature>
<evidence type="ECO:0000256" key="2">
    <source>
        <dbReference type="SAM" id="Phobius"/>
    </source>
</evidence>
<gene>
    <name evidence="3" type="ORF">Acy02nite_11920</name>
</gene>